<accession>A0A9E8Z8R1</accession>
<dbReference type="EMBL" id="CP113797">
    <property type="protein sequence ID" value="WAL58386.1"/>
    <property type="molecule type" value="Genomic_DNA"/>
</dbReference>
<sequence length="249" mass="29428">MTATITPKSGVPNLKRIDPSTRMQDYKKALEFYLSIVNKGCDGIVFAENSNSDITELKSLVEEQGLTEQVEFIVFDGLDYPPHYDRGYGEFKLLDYAMENSKFIHNQTNRTVIWKVTGRYIISNLQHIFYSQPNQFDVYCNCRNYPKRWVDTYFMAWTPAAYETCFRDVYHRLKTNVPGIPQGIAAEELLRSWLDQKFLRQTIKFVYRFYMTPEVEGIRGADNKGYSTDEIWKLRIRKTLQRTMPWLWV</sequence>
<keyword evidence="2" id="KW-1185">Reference proteome</keyword>
<protein>
    <submittedName>
        <fullName evidence="1">Uncharacterized protein</fullName>
    </submittedName>
</protein>
<dbReference type="KEGG" id="tsin:OXH18_14465"/>
<organism evidence="1 2">
    <name type="scientific">Thermocoleostomius sinensis A174</name>
    <dbReference type="NCBI Taxonomy" id="2016057"/>
    <lineage>
        <taxon>Bacteria</taxon>
        <taxon>Bacillati</taxon>
        <taxon>Cyanobacteriota</taxon>
        <taxon>Cyanophyceae</taxon>
        <taxon>Oculatellales</taxon>
        <taxon>Oculatellaceae</taxon>
        <taxon>Thermocoleostomius</taxon>
    </lineage>
</organism>
<dbReference type="RefSeq" id="WP_268607801.1">
    <property type="nucleotide sequence ID" value="NZ_CP113797.1"/>
</dbReference>
<gene>
    <name evidence="1" type="ORF">OXH18_14465</name>
</gene>
<evidence type="ECO:0000313" key="2">
    <source>
        <dbReference type="Proteomes" id="UP001163152"/>
    </source>
</evidence>
<reference evidence="1" key="1">
    <citation type="submission" date="2022-12" db="EMBL/GenBank/DDBJ databases">
        <title>Polyphasic identification of a Novel Hot-Spring Cyanobacterium Ocullathermofonsia sinensis gen nov. sp. nov. and Genomic Insights on its Adaptations to the Thermal Habitat.</title>
        <authorList>
            <person name="Daroch M."/>
            <person name="Tang J."/>
            <person name="Jiang Y."/>
        </authorList>
    </citation>
    <scope>NUCLEOTIDE SEQUENCE</scope>
    <source>
        <strain evidence="1">PKUAC-SCTA174</strain>
    </source>
</reference>
<dbReference type="AlphaFoldDB" id="A0A9E8Z8R1"/>
<name>A0A9E8Z8R1_9CYAN</name>
<evidence type="ECO:0000313" key="1">
    <source>
        <dbReference type="EMBL" id="WAL58386.1"/>
    </source>
</evidence>
<dbReference type="Proteomes" id="UP001163152">
    <property type="component" value="Chromosome"/>
</dbReference>
<proteinExistence type="predicted"/>